<keyword evidence="1" id="KW-0472">Membrane</keyword>
<feature type="transmembrane region" description="Helical" evidence="1">
    <location>
        <begin position="71"/>
        <end position="91"/>
    </location>
</feature>
<keyword evidence="1" id="KW-0812">Transmembrane</keyword>
<sequence>MDELRSTLFSAGLRRLLSETLEPGERVLWQGQPDGVADMMMWRFLWWIGFPWLLVTAIAISRGWIDQSTPFLLLSGAVMVAAPLVMLLHDLQTLCVITNRRALILRTAWGKRTVTATAFADMDATFEILDIGRGAGHLNFASGVSTRSPDTDYTGRYGFRCIRDASAVRDILERARGRGHASV</sequence>
<evidence type="ECO:0000313" key="2">
    <source>
        <dbReference type="EMBL" id="QWG15114.1"/>
    </source>
</evidence>
<evidence type="ECO:0000313" key="3">
    <source>
        <dbReference type="Proteomes" id="UP000680839"/>
    </source>
</evidence>
<keyword evidence="1" id="KW-1133">Transmembrane helix</keyword>
<gene>
    <name evidence="2" type="ORF">KMZ29_10885</name>
</gene>
<organism evidence="2 3">
    <name type="scientific">Bradyrhizobium sediminis</name>
    <dbReference type="NCBI Taxonomy" id="2840469"/>
    <lineage>
        <taxon>Bacteria</taxon>
        <taxon>Pseudomonadati</taxon>
        <taxon>Pseudomonadota</taxon>
        <taxon>Alphaproteobacteria</taxon>
        <taxon>Hyphomicrobiales</taxon>
        <taxon>Nitrobacteraceae</taxon>
        <taxon>Bradyrhizobium</taxon>
    </lineage>
</organism>
<proteinExistence type="predicted"/>
<protein>
    <submittedName>
        <fullName evidence="2">Uncharacterized protein</fullName>
    </submittedName>
</protein>
<dbReference type="RefSeq" id="WP_215623679.1">
    <property type="nucleotide sequence ID" value="NZ_CP076134.1"/>
</dbReference>
<accession>A0A975NIK5</accession>
<evidence type="ECO:0000256" key="1">
    <source>
        <dbReference type="SAM" id="Phobius"/>
    </source>
</evidence>
<reference evidence="2" key="1">
    <citation type="submission" date="2021-06" db="EMBL/GenBank/DDBJ databases">
        <title>Bradyrhizobium sp. S2-20-1 Genome sequencing.</title>
        <authorList>
            <person name="Jin L."/>
        </authorList>
    </citation>
    <scope>NUCLEOTIDE SEQUENCE</scope>
    <source>
        <strain evidence="2">S2-20-1</strain>
    </source>
</reference>
<dbReference type="Proteomes" id="UP000680839">
    <property type="component" value="Chromosome"/>
</dbReference>
<name>A0A975NIK5_9BRAD</name>
<feature type="transmembrane region" description="Helical" evidence="1">
    <location>
        <begin position="44"/>
        <end position="65"/>
    </location>
</feature>
<dbReference type="EMBL" id="CP076134">
    <property type="protein sequence ID" value="QWG15114.1"/>
    <property type="molecule type" value="Genomic_DNA"/>
</dbReference>
<dbReference type="AlphaFoldDB" id="A0A975NIK5"/>